<evidence type="ECO:0000256" key="3">
    <source>
        <dbReference type="ARBA" id="ARBA00022475"/>
    </source>
</evidence>
<accession>A0A1G4IJB2</accession>
<dbReference type="Gene3D" id="4.10.110.20">
    <property type="entry name" value="Variant surface glycoprotein MITAT 1.2, VSG 221, C-terminal domain"/>
    <property type="match status" value="1"/>
</dbReference>
<evidence type="ECO:0000256" key="4">
    <source>
        <dbReference type="ARBA" id="ARBA00022622"/>
    </source>
</evidence>
<keyword evidence="10" id="KW-1185">Reference proteome</keyword>
<protein>
    <submittedName>
        <fullName evidence="9">Variant surface glycoprotein (VSG), putative</fullName>
    </submittedName>
</protein>
<keyword evidence="8" id="KW-0732">Signal</keyword>
<dbReference type="EMBL" id="CZPT02001892">
    <property type="protein sequence ID" value="SCU72629.1"/>
    <property type="molecule type" value="Genomic_DNA"/>
</dbReference>
<dbReference type="GO" id="GO:0005886">
    <property type="term" value="C:plasma membrane"/>
    <property type="evidence" value="ECO:0007669"/>
    <property type="project" value="UniProtKB-SubCell"/>
</dbReference>
<sequence length="493" mass="53098">MMALVELFVIATLSALHTNVYYRTAAAATPEAHETSITSRCNEAKYVTAITRLAEAKVRLSTAGLQDLETTGRRWAAAAGAAAESPDRALGYHIMAAYARSQAQRQRGIPENLRKQADKTLKILHQRLGMTMALLSKRTITKGKAAFVSSPGGDTEKACKFSPTQTATTEANCPMDDVSENGVGDTKFNFDAATTIKLLYLTTTAPLLPDFQCEGKGDASSVAQVIANRCVDGASSNQIIDLTIRAGATDEGLTGKPAQLYTTTDAVGKCRSAEAQEDFKPDNNDHVANSICHLLTAANADTTAITDLDPQQLKDKQPFISLYTAYLYGTGELSSKEAASPSEAVKNKLQATLGGGKAGWKNKFMTYLTDTKITPDPNQPNKEVSLEDLAKGPNTDQALLYLLGKNAAQAKHAESTCKLQVTETEDSCNKKGQTECNSLCKWHAEAEGKKCKLSEEVKKIAEKTAENDDKTTNTTGRISFVVNKAHLLLAFFH</sequence>
<evidence type="ECO:0000256" key="2">
    <source>
        <dbReference type="ARBA" id="ARBA00004609"/>
    </source>
</evidence>
<reference evidence="9" key="1">
    <citation type="submission" date="2016-09" db="EMBL/GenBank/DDBJ databases">
        <authorList>
            <person name="Hebert L."/>
            <person name="Moumen B."/>
        </authorList>
    </citation>
    <scope>NUCLEOTIDE SEQUENCE [LARGE SCALE GENOMIC DNA]</scope>
    <source>
        <strain evidence="9">OVI</strain>
    </source>
</reference>
<evidence type="ECO:0000256" key="6">
    <source>
        <dbReference type="ARBA" id="ARBA00023180"/>
    </source>
</evidence>
<dbReference type="VEuPathDB" id="TriTrypDB:TEOVI_000420700"/>
<comment type="subcellular location">
    <subcellularLocation>
        <location evidence="2">Cell membrane</location>
        <topology evidence="2">Lipid-anchor</topology>
        <topology evidence="2">GPI-anchor</topology>
    </subcellularLocation>
</comment>
<dbReference type="GO" id="GO:0098552">
    <property type="term" value="C:side of membrane"/>
    <property type="evidence" value="ECO:0007669"/>
    <property type="project" value="UniProtKB-KW"/>
</dbReference>
<dbReference type="GeneID" id="92378147"/>
<evidence type="ECO:0000256" key="5">
    <source>
        <dbReference type="ARBA" id="ARBA00023136"/>
    </source>
</evidence>
<evidence type="ECO:0000313" key="9">
    <source>
        <dbReference type="EMBL" id="SCU72629.1"/>
    </source>
</evidence>
<comment type="caution">
    <text evidence="9">The sequence shown here is derived from an EMBL/GenBank/DDBJ whole genome shotgun (WGS) entry which is preliminary data.</text>
</comment>
<keyword evidence="6" id="KW-0325">Glycoprotein</keyword>
<keyword evidence="7" id="KW-0449">Lipoprotein</keyword>
<dbReference type="AlphaFoldDB" id="A0A1G4IJB2"/>
<feature type="chain" id="PRO_5009235541" evidence="8">
    <location>
        <begin position="28"/>
        <end position="493"/>
    </location>
</feature>
<evidence type="ECO:0000256" key="8">
    <source>
        <dbReference type="SAM" id="SignalP"/>
    </source>
</evidence>
<organism evidence="9 10">
    <name type="scientific">Trypanosoma equiperdum</name>
    <dbReference type="NCBI Taxonomy" id="5694"/>
    <lineage>
        <taxon>Eukaryota</taxon>
        <taxon>Discoba</taxon>
        <taxon>Euglenozoa</taxon>
        <taxon>Kinetoplastea</taxon>
        <taxon>Metakinetoplastina</taxon>
        <taxon>Trypanosomatida</taxon>
        <taxon>Trypanosomatidae</taxon>
        <taxon>Trypanosoma</taxon>
    </lineage>
</organism>
<evidence type="ECO:0000256" key="1">
    <source>
        <dbReference type="ARBA" id="ARBA00002523"/>
    </source>
</evidence>
<evidence type="ECO:0000256" key="7">
    <source>
        <dbReference type="ARBA" id="ARBA00023288"/>
    </source>
</evidence>
<keyword evidence="4" id="KW-0336">GPI-anchor</keyword>
<proteinExistence type="predicted"/>
<comment type="function">
    <text evidence="1">VSG forms a coat on the surface of the parasite. The trypanosome evades the immune response of the host by expressing a series of antigenically distinct VSGs from an estimated 1000 VSG genes.</text>
</comment>
<dbReference type="SUPFAM" id="SSF118251">
    <property type="entry name" value="Variant surface glycoprotein MITAT 1.2, VSG 221, C-terminal domain"/>
    <property type="match status" value="1"/>
</dbReference>
<evidence type="ECO:0000313" key="10">
    <source>
        <dbReference type="Proteomes" id="UP000195570"/>
    </source>
</evidence>
<keyword evidence="3" id="KW-1003">Cell membrane</keyword>
<keyword evidence="5" id="KW-0472">Membrane</keyword>
<gene>
    <name evidence="9" type="ORF">TEOVI_000420700</name>
</gene>
<dbReference type="InterPro" id="IPR027446">
    <property type="entry name" value="VSG_C_dom_sf"/>
</dbReference>
<dbReference type="RefSeq" id="XP_067083103.1">
    <property type="nucleotide sequence ID" value="XM_067227002.1"/>
</dbReference>
<dbReference type="Proteomes" id="UP000195570">
    <property type="component" value="Unassembled WGS sequence"/>
</dbReference>
<feature type="signal peptide" evidence="8">
    <location>
        <begin position="1"/>
        <end position="27"/>
    </location>
</feature>
<name>A0A1G4IJB2_TRYEQ</name>